<dbReference type="SUPFAM" id="SSF52799">
    <property type="entry name" value="(Phosphotyrosine protein) phosphatases II"/>
    <property type="match status" value="1"/>
</dbReference>
<feature type="region of interest" description="Disordered" evidence="1">
    <location>
        <begin position="306"/>
        <end position="343"/>
    </location>
</feature>
<accession>A0A1R2ATZ4</accession>
<dbReference type="PANTHER" id="PTHR46653">
    <property type="entry name" value="SPECIFICITY PROTEIN PHOSPHATASE, PUTATIVE-RELATED"/>
    <property type="match status" value="1"/>
</dbReference>
<dbReference type="SMART" id="SM00195">
    <property type="entry name" value="DSPc"/>
    <property type="match status" value="1"/>
</dbReference>
<dbReference type="InterPro" id="IPR000387">
    <property type="entry name" value="Tyr_Pase_dom"/>
</dbReference>
<dbReference type="CDD" id="cd14498">
    <property type="entry name" value="DSP"/>
    <property type="match status" value="1"/>
</dbReference>
<feature type="domain" description="Tyrosine specific protein phosphatases" evidence="3">
    <location>
        <begin position="76"/>
        <end position="133"/>
    </location>
</feature>
<evidence type="ECO:0000313" key="4">
    <source>
        <dbReference type="EMBL" id="OMJ67976.1"/>
    </source>
</evidence>
<reference evidence="4 5" key="1">
    <citation type="submission" date="2016-11" db="EMBL/GenBank/DDBJ databases">
        <title>The macronuclear genome of Stentor coeruleus: a giant cell with tiny introns.</title>
        <authorList>
            <person name="Slabodnick M."/>
            <person name="Ruby J.G."/>
            <person name="Reiff S.B."/>
            <person name="Swart E.C."/>
            <person name="Gosai S."/>
            <person name="Prabakaran S."/>
            <person name="Witkowska E."/>
            <person name="Larue G.E."/>
            <person name="Fisher S."/>
            <person name="Freeman R.M."/>
            <person name="Gunawardena J."/>
            <person name="Chu W."/>
            <person name="Stover N.A."/>
            <person name="Gregory B.D."/>
            <person name="Nowacki M."/>
            <person name="Derisi J."/>
            <person name="Roy S.W."/>
            <person name="Marshall W.F."/>
            <person name="Sood P."/>
        </authorList>
    </citation>
    <scope>NUCLEOTIDE SEQUENCE [LARGE SCALE GENOMIC DNA]</scope>
    <source>
        <strain evidence="4">WM001</strain>
    </source>
</reference>
<evidence type="ECO:0000313" key="5">
    <source>
        <dbReference type="Proteomes" id="UP000187209"/>
    </source>
</evidence>
<protein>
    <recommendedName>
        <fullName evidence="6">Tyrosine-protein phosphatase domain-containing protein</fullName>
    </recommendedName>
</protein>
<keyword evidence="5" id="KW-1185">Reference proteome</keyword>
<gene>
    <name evidence="4" type="ORF">SteCoe_34718</name>
</gene>
<comment type="caution">
    <text evidence="4">The sequence shown here is derived from an EMBL/GenBank/DDBJ whole genome shotgun (WGS) entry which is preliminary data.</text>
</comment>
<dbReference type="PROSITE" id="PS50056">
    <property type="entry name" value="TYR_PHOSPHATASE_2"/>
    <property type="match status" value="1"/>
</dbReference>
<dbReference type="InterPro" id="IPR020422">
    <property type="entry name" value="TYR_PHOSPHATASE_DUAL_dom"/>
</dbReference>
<sequence length="343" mass="39596">MEFIGALKVKDGLFIGDEFSAQDLEFVVANKVTHIINCASKQVANHWEAIGVKYFPLYWQDNESQVIIDKKGHLFNKIYDFIESTLSTGESVLVHSVRGQCRCICVVASYIMRKYRWNLFKTLEFLNFRRPDMEVRPNFLSQLSFLEKKYNKKGYITTSDWSETQRLTEDELLIRNTYMNAQLGPIVEENDTNNKEKSFIVNWADNGEDDKEKLVDIMHPASKNPLENGTVIIRSCLKGGIQEFRVPIFKPRKKTLKKVEELIGSIPKQVEKISKINGDELMKLTASLEESWKDVKKTSKVSVKNNLQTRSFSATQKNIKERNSSGKKHRPKTGNSPNRSKRY</sequence>
<name>A0A1R2ATZ4_9CILI</name>
<dbReference type="PANTHER" id="PTHR46653:SF1">
    <property type="entry name" value="SPECIFICITY PROTEIN PHOSPHATASE, PUTATIVE-RELATED"/>
    <property type="match status" value="1"/>
</dbReference>
<dbReference type="InterPro" id="IPR029021">
    <property type="entry name" value="Prot-tyrosine_phosphatase-like"/>
</dbReference>
<evidence type="ECO:0000259" key="3">
    <source>
        <dbReference type="PROSITE" id="PS50056"/>
    </source>
</evidence>
<proteinExistence type="predicted"/>
<evidence type="ECO:0000256" key="1">
    <source>
        <dbReference type="SAM" id="MobiDB-lite"/>
    </source>
</evidence>
<dbReference type="OrthoDB" id="10252009at2759"/>
<organism evidence="4 5">
    <name type="scientific">Stentor coeruleus</name>
    <dbReference type="NCBI Taxonomy" id="5963"/>
    <lineage>
        <taxon>Eukaryota</taxon>
        <taxon>Sar</taxon>
        <taxon>Alveolata</taxon>
        <taxon>Ciliophora</taxon>
        <taxon>Postciliodesmatophora</taxon>
        <taxon>Heterotrichea</taxon>
        <taxon>Heterotrichida</taxon>
        <taxon>Stentoridae</taxon>
        <taxon>Stentor</taxon>
    </lineage>
</organism>
<feature type="compositionally biased region" description="Polar residues" evidence="1">
    <location>
        <begin position="333"/>
        <end position="343"/>
    </location>
</feature>
<evidence type="ECO:0000259" key="2">
    <source>
        <dbReference type="PROSITE" id="PS50054"/>
    </source>
</evidence>
<feature type="compositionally biased region" description="Polar residues" evidence="1">
    <location>
        <begin position="306"/>
        <end position="317"/>
    </location>
</feature>
<dbReference type="InterPro" id="IPR000340">
    <property type="entry name" value="Dual-sp_phosphatase_cat-dom"/>
</dbReference>
<evidence type="ECO:0008006" key="6">
    <source>
        <dbReference type="Google" id="ProtNLM"/>
    </source>
</evidence>
<feature type="domain" description="Tyrosine-protein phosphatase" evidence="2">
    <location>
        <begin position="5"/>
        <end position="152"/>
    </location>
</feature>
<dbReference type="PROSITE" id="PS50054">
    <property type="entry name" value="TYR_PHOSPHATASE_DUAL"/>
    <property type="match status" value="1"/>
</dbReference>
<dbReference type="Proteomes" id="UP000187209">
    <property type="component" value="Unassembled WGS sequence"/>
</dbReference>
<dbReference type="Gene3D" id="3.90.190.10">
    <property type="entry name" value="Protein tyrosine phosphatase superfamily"/>
    <property type="match status" value="1"/>
</dbReference>
<dbReference type="AlphaFoldDB" id="A0A1R2ATZ4"/>
<dbReference type="Pfam" id="PF00782">
    <property type="entry name" value="DSPc"/>
    <property type="match status" value="1"/>
</dbReference>
<dbReference type="EMBL" id="MPUH01001406">
    <property type="protein sequence ID" value="OMJ67976.1"/>
    <property type="molecule type" value="Genomic_DNA"/>
</dbReference>